<keyword evidence="7 9" id="KW-0239">DNA-directed DNA polymerase</keyword>
<comment type="caution">
    <text evidence="13">The sequence shown here is derived from an EMBL/GenBank/DDBJ whole genome shotgun (WGS) entry which is preliminary data.</text>
</comment>
<sequence>MKIIIVKNNIKKAIDAVVKISSFNSHLPILKNIFIKTDGNKLIFTTTDLEVAIRYFSPAKIIEPGEFTVSALIFNSIINNLNSDVINLELKGDILHLQSDNYKAELNTLSPDDFPIIPSLKKGSEIGVLTINSNILKEYLNQILLATTFYSIRPEINGIYFKYNGSDLYLVGTDSFRLGEKYINSKDFTTNLESEVDFIIPLKIINEFLHIVSPNTSVLILFDNNQISFQTDDFIIISRLIDGKFPDYKQIIPKDSVSTIVCDKSELINGLKVTSVLSSKVFDVTISLNSNHFKIYSNNQGIGENNYLIPAKISGENIEVKFNINYLLNGIKSIIGEKVVLKLNINNKPTIIQSENDSSYTYILLPIKG</sequence>
<evidence type="ECO:0000256" key="3">
    <source>
        <dbReference type="ARBA" id="ARBA00022490"/>
    </source>
</evidence>
<dbReference type="GO" id="GO:0006271">
    <property type="term" value="P:DNA strand elongation involved in DNA replication"/>
    <property type="evidence" value="ECO:0007669"/>
    <property type="project" value="TreeGrafter"/>
</dbReference>
<evidence type="ECO:0000256" key="2">
    <source>
        <dbReference type="ARBA" id="ARBA00010752"/>
    </source>
</evidence>
<dbReference type="GO" id="GO:0005737">
    <property type="term" value="C:cytoplasm"/>
    <property type="evidence" value="ECO:0007669"/>
    <property type="project" value="UniProtKB-SubCell"/>
</dbReference>
<dbReference type="SUPFAM" id="SSF55979">
    <property type="entry name" value="DNA clamp"/>
    <property type="match status" value="3"/>
</dbReference>
<name>A0A2H0N7X8_9BACT</name>
<dbReference type="CDD" id="cd00140">
    <property type="entry name" value="beta_clamp"/>
    <property type="match status" value="1"/>
</dbReference>
<feature type="domain" description="DNA polymerase III beta sliding clamp C-terminal" evidence="12">
    <location>
        <begin position="249"/>
        <end position="367"/>
    </location>
</feature>
<dbReference type="SMART" id="SM00480">
    <property type="entry name" value="POL3Bc"/>
    <property type="match status" value="1"/>
</dbReference>
<dbReference type="Pfam" id="PF02767">
    <property type="entry name" value="DNA_pol3_beta_2"/>
    <property type="match status" value="1"/>
</dbReference>
<feature type="domain" description="DNA polymerase III beta sliding clamp central" evidence="11">
    <location>
        <begin position="130"/>
        <end position="247"/>
    </location>
</feature>
<dbReference type="GO" id="GO:0003887">
    <property type="term" value="F:DNA-directed DNA polymerase activity"/>
    <property type="evidence" value="ECO:0007669"/>
    <property type="project" value="UniProtKB-UniRule"/>
</dbReference>
<dbReference type="InterPro" id="IPR001001">
    <property type="entry name" value="DNA_polIII_beta"/>
</dbReference>
<dbReference type="GO" id="GO:0009360">
    <property type="term" value="C:DNA polymerase III complex"/>
    <property type="evidence" value="ECO:0007669"/>
    <property type="project" value="InterPro"/>
</dbReference>
<proteinExistence type="inferred from homology"/>
<keyword evidence="6 9" id="KW-0235">DNA replication</keyword>
<dbReference type="GO" id="GO:0008408">
    <property type="term" value="F:3'-5' exonuclease activity"/>
    <property type="evidence" value="ECO:0007669"/>
    <property type="project" value="InterPro"/>
</dbReference>
<evidence type="ECO:0000256" key="9">
    <source>
        <dbReference type="PIRNR" id="PIRNR000804"/>
    </source>
</evidence>
<dbReference type="NCBIfam" id="TIGR00663">
    <property type="entry name" value="dnan"/>
    <property type="match status" value="1"/>
</dbReference>
<evidence type="ECO:0000256" key="6">
    <source>
        <dbReference type="ARBA" id="ARBA00022705"/>
    </source>
</evidence>
<dbReference type="Pfam" id="PF02768">
    <property type="entry name" value="DNA_pol3_beta_3"/>
    <property type="match status" value="1"/>
</dbReference>
<dbReference type="InterPro" id="IPR022635">
    <property type="entry name" value="DNA_polIII_beta_C"/>
</dbReference>
<dbReference type="Gene3D" id="3.70.10.10">
    <property type="match status" value="1"/>
</dbReference>
<comment type="function">
    <text evidence="9">Confers DNA tethering and processivity to DNA polymerases and other proteins. Acts as a clamp, forming a ring around DNA (a reaction catalyzed by the clamp-loading complex) which diffuses in an ATP-independent manner freely and bidirectionally along dsDNA. Initially characterized for its ability to contact the catalytic subunit of DNA polymerase III (Pol III), a complex, multichain enzyme responsible for most of the replicative synthesis in bacteria; Pol III exhibits 3'-5' exonuclease proofreading activity. The beta chain is required for initiation of replication as well as for processivity of DNA replication.</text>
</comment>
<evidence type="ECO:0000256" key="1">
    <source>
        <dbReference type="ARBA" id="ARBA00004496"/>
    </source>
</evidence>
<evidence type="ECO:0000256" key="8">
    <source>
        <dbReference type="ARBA" id="ARBA00023125"/>
    </source>
</evidence>
<comment type="similarity">
    <text evidence="2 9">Belongs to the beta sliding clamp family.</text>
</comment>
<evidence type="ECO:0000259" key="12">
    <source>
        <dbReference type="Pfam" id="PF02768"/>
    </source>
</evidence>
<dbReference type="Proteomes" id="UP000229893">
    <property type="component" value="Unassembled WGS sequence"/>
</dbReference>
<keyword evidence="5 9" id="KW-0548">Nucleotidyltransferase</keyword>
<dbReference type="GO" id="GO:0003677">
    <property type="term" value="F:DNA binding"/>
    <property type="evidence" value="ECO:0007669"/>
    <property type="project" value="UniProtKB-UniRule"/>
</dbReference>
<gene>
    <name evidence="13" type="primary">dnaN</name>
    <name evidence="13" type="ORF">COV57_01440</name>
</gene>
<organism evidence="13 14">
    <name type="scientific">Candidatus Liptonbacteria bacterium CG11_big_fil_rev_8_21_14_0_20_35_14</name>
    <dbReference type="NCBI Taxonomy" id="1974634"/>
    <lineage>
        <taxon>Bacteria</taxon>
        <taxon>Candidatus Liptoniibacteriota</taxon>
    </lineage>
</organism>
<dbReference type="AlphaFoldDB" id="A0A2H0N7X8"/>
<dbReference type="Pfam" id="PF00712">
    <property type="entry name" value="DNA_pol3_beta"/>
    <property type="match status" value="1"/>
</dbReference>
<comment type="subcellular location">
    <subcellularLocation>
        <location evidence="1 9">Cytoplasm</location>
    </subcellularLocation>
</comment>
<keyword evidence="4 9" id="KW-0808">Transferase</keyword>
<dbReference type="PIRSF" id="PIRSF000804">
    <property type="entry name" value="DNA_pol_III_b"/>
    <property type="match status" value="1"/>
</dbReference>
<protein>
    <recommendedName>
        <fullName evidence="9">Beta sliding clamp</fullName>
    </recommendedName>
</protein>
<keyword evidence="8" id="KW-0238">DNA-binding</keyword>
<evidence type="ECO:0000256" key="7">
    <source>
        <dbReference type="ARBA" id="ARBA00022932"/>
    </source>
</evidence>
<comment type="subunit">
    <text evidence="9">Forms a ring-shaped head-to-tail homodimer around DNA.</text>
</comment>
<evidence type="ECO:0000256" key="5">
    <source>
        <dbReference type="ARBA" id="ARBA00022695"/>
    </source>
</evidence>
<dbReference type="InterPro" id="IPR022634">
    <property type="entry name" value="DNA_polIII_beta_N"/>
</dbReference>
<dbReference type="Gene3D" id="3.10.150.10">
    <property type="entry name" value="DNA Polymerase III, subunit A, domain 2"/>
    <property type="match status" value="1"/>
</dbReference>
<accession>A0A2H0N7X8</accession>
<evidence type="ECO:0000259" key="11">
    <source>
        <dbReference type="Pfam" id="PF02767"/>
    </source>
</evidence>
<feature type="domain" description="DNA polymerase III beta sliding clamp N-terminal" evidence="10">
    <location>
        <begin position="1"/>
        <end position="118"/>
    </location>
</feature>
<evidence type="ECO:0000313" key="14">
    <source>
        <dbReference type="Proteomes" id="UP000229893"/>
    </source>
</evidence>
<dbReference type="InterPro" id="IPR046938">
    <property type="entry name" value="DNA_clamp_sf"/>
</dbReference>
<evidence type="ECO:0000256" key="4">
    <source>
        <dbReference type="ARBA" id="ARBA00022679"/>
    </source>
</evidence>
<dbReference type="PANTHER" id="PTHR30478:SF0">
    <property type="entry name" value="BETA SLIDING CLAMP"/>
    <property type="match status" value="1"/>
</dbReference>
<evidence type="ECO:0000259" key="10">
    <source>
        <dbReference type="Pfam" id="PF00712"/>
    </source>
</evidence>
<dbReference type="EMBL" id="PCWO01000020">
    <property type="protein sequence ID" value="PIR05000.1"/>
    <property type="molecule type" value="Genomic_DNA"/>
</dbReference>
<dbReference type="InterPro" id="IPR022637">
    <property type="entry name" value="DNA_polIII_beta_cen"/>
</dbReference>
<reference evidence="13 14" key="1">
    <citation type="submission" date="2017-09" db="EMBL/GenBank/DDBJ databases">
        <title>Depth-based differentiation of microbial function through sediment-hosted aquifers and enrichment of novel symbionts in the deep terrestrial subsurface.</title>
        <authorList>
            <person name="Probst A.J."/>
            <person name="Ladd B."/>
            <person name="Jarett J.K."/>
            <person name="Geller-Mcgrath D.E."/>
            <person name="Sieber C.M."/>
            <person name="Emerson J.B."/>
            <person name="Anantharaman K."/>
            <person name="Thomas B.C."/>
            <person name="Malmstrom R."/>
            <person name="Stieglmeier M."/>
            <person name="Klingl A."/>
            <person name="Woyke T."/>
            <person name="Ryan C.M."/>
            <person name="Banfield J.F."/>
        </authorList>
    </citation>
    <scope>NUCLEOTIDE SEQUENCE [LARGE SCALE GENOMIC DNA]</scope>
    <source>
        <strain evidence="13">CG11_big_fil_rev_8_21_14_0_20_35_14</strain>
    </source>
</reference>
<keyword evidence="3 9" id="KW-0963">Cytoplasm</keyword>
<evidence type="ECO:0000313" key="13">
    <source>
        <dbReference type="EMBL" id="PIR05000.1"/>
    </source>
</evidence>
<dbReference type="PANTHER" id="PTHR30478">
    <property type="entry name" value="DNA POLYMERASE III SUBUNIT BETA"/>
    <property type="match status" value="1"/>
</dbReference>